<dbReference type="OrthoDB" id="371997at2157"/>
<keyword evidence="6 13" id="KW-0418">Kinase</keyword>
<feature type="domain" description="Phosphoribosyltransferase" evidence="11">
    <location>
        <begin position="153"/>
        <end position="251"/>
    </location>
</feature>
<keyword evidence="4 10" id="KW-0545">Nucleotide biosynthesis</keyword>
<evidence type="ECO:0000256" key="7">
    <source>
        <dbReference type="ARBA" id="ARBA00022840"/>
    </source>
</evidence>
<evidence type="ECO:0000256" key="2">
    <source>
        <dbReference type="ARBA" id="ARBA00022679"/>
    </source>
</evidence>
<evidence type="ECO:0000256" key="6">
    <source>
        <dbReference type="ARBA" id="ARBA00022777"/>
    </source>
</evidence>
<dbReference type="GO" id="GO:0000287">
    <property type="term" value="F:magnesium ion binding"/>
    <property type="evidence" value="ECO:0007669"/>
    <property type="project" value="InterPro"/>
</dbReference>
<dbReference type="Gene3D" id="3.40.50.2020">
    <property type="match status" value="2"/>
</dbReference>
<comment type="caution">
    <text evidence="13">The sequence shown here is derived from an EMBL/GenBank/DDBJ whole genome shotgun (WGS) entry which is preliminary data.</text>
</comment>
<dbReference type="GO" id="GO:0002189">
    <property type="term" value="C:ribose phosphate diphosphokinase complex"/>
    <property type="evidence" value="ECO:0007669"/>
    <property type="project" value="TreeGrafter"/>
</dbReference>
<dbReference type="SMART" id="SM01400">
    <property type="entry name" value="Pribosyltran_N"/>
    <property type="match status" value="1"/>
</dbReference>
<keyword evidence="5" id="KW-0547">Nucleotide-binding</keyword>
<evidence type="ECO:0000313" key="13">
    <source>
        <dbReference type="EMBL" id="TVP40491.1"/>
    </source>
</evidence>
<dbReference type="NCBIfam" id="TIGR01251">
    <property type="entry name" value="ribP_PPkin"/>
    <property type="match status" value="1"/>
</dbReference>
<name>A0A557SV83_9ARCH</name>
<dbReference type="GO" id="GO:0006164">
    <property type="term" value="P:purine nucleotide biosynthetic process"/>
    <property type="evidence" value="ECO:0007669"/>
    <property type="project" value="TreeGrafter"/>
</dbReference>
<dbReference type="PANTHER" id="PTHR10210">
    <property type="entry name" value="RIBOSE-PHOSPHATE DIPHOSPHOKINASE FAMILY MEMBER"/>
    <property type="match status" value="1"/>
</dbReference>
<evidence type="ECO:0000313" key="14">
    <source>
        <dbReference type="Proteomes" id="UP000315289"/>
    </source>
</evidence>
<comment type="similarity">
    <text evidence="10">Belongs to the ribose-phosphate pyrophosphokinase family.</text>
</comment>
<keyword evidence="2 13" id="KW-0808">Transferase</keyword>
<keyword evidence="7" id="KW-0067">ATP-binding</keyword>
<dbReference type="InterPro" id="IPR029057">
    <property type="entry name" value="PRTase-like"/>
</dbReference>
<dbReference type="Proteomes" id="UP000315289">
    <property type="component" value="Unassembled WGS sequence"/>
</dbReference>
<dbReference type="InterPro" id="IPR005946">
    <property type="entry name" value="Rib-P_diPkinase"/>
</dbReference>
<evidence type="ECO:0000256" key="8">
    <source>
        <dbReference type="ARBA" id="ARBA00022842"/>
    </source>
</evidence>
<reference evidence="13 14" key="1">
    <citation type="journal article" date="2019" name="Front. Microbiol.">
        <title>Ammonia Oxidation by the Arctic Terrestrial Thaumarchaeote Candidatus Nitrosocosmicus arcticus Is Stimulated by Increasing Temperatures.</title>
        <authorList>
            <person name="Alves R.J.E."/>
            <person name="Kerou M."/>
            <person name="Zappe A."/>
            <person name="Bittner R."/>
            <person name="Abby S.S."/>
            <person name="Schmidt H.A."/>
            <person name="Pfeifer K."/>
            <person name="Schleper C."/>
        </authorList>
    </citation>
    <scope>NUCLEOTIDE SEQUENCE [LARGE SCALE GENOMIC DNA]</scope>
    <source>
        <strain evidence="13 14">Kfb</strain>
    </source>
</reference>
<comment type="catalytic activity">
    <reaction evidence="9">
        <text>D-ribose 5-phosphate + ATP = 5-phospho-alpha-D-ribose 1-diphosphate + AMP + H(+)</text>
        <dbReference type="Rhea" id="RHEA:15609"/>
        <dbReference type="ChEBI" id="CHEBI:15378"/>
        <dbReference type="ChEBI" id="CHEBI:30616"/>
        <dbReference type="ChEBI" id="CHEBI:58017"/>
        <dbReference type="ChEBI" id="CHEBI:78346"/>
        <dbReference type="ChEBI" id="CHEBI:456215"/>
        <dbReference type="EC" id="2.7.6.1"/>
    </reaction>
</comment>
<evidence type="ECO:0000256" key="10">
    <source>
        <dbReference type="RuleBase" id="RU004324"/>
    </source>
</evidence>
<keyword evidence="8" id="KW-0460">Magnesium</keyword>
<dbReference type="InterPro" id="IPR000836">
    <property type="entry name" value="PRTase_dom"/>
</dbReference>
<evidence type="ECO:0000256" key="5">
    <source>
        <dbReference type="ARBA" id="ARBA00022741"/>
    </source>
</evidence>
<keyword evidence="14" id="KW-1185">Reference proteome</keyword>
<evidence type="ECO:0000256" key="4">
    <source>
        <dbReference type="ARBA" id="ARBA00022727"/>
    </source>
</evidence>
<organism evidence="13 14">
    <name type="scientific">Candidatus Nitrosocosmicus arcticus</name>
    <dbReference type="NCBI Taxonomy" id="2035267"/>
    <lineage>
        <taxon>Archaea</taxon>
        <taxon>Nitrososphaerota</taxon>
        <taxon>Nitrososphaeria</taxon>
        <taxon>Nitrososphaerales</taxon>
        <taxon>Nitrososphaeraceae</taxon>
        <taxon>Candidatus Nitrosocosmicus</taxon>
    </lineage>
</organism>
<dbReference type="Pfam" id="PF13793">
    <property type="entry name" value="Pribosyltran_N"/>
    <property type="match status" value="1"/>
</dbReference>
<dbReference type="GO" id="GO:0005737">
    <property type="term" value="C:cytoplasm"/>
    <property type="evidence" value="ECO:0007669"/>
    <property type="project" value="TreeGrafter"/>
</dbReference>
<dbReference type="GO" id="GO:0004749">
    <property type="term" value="F:ribose phosphate diphosphokinase activity"/>
    <property type="evidence" value="ECO:0007669"/>
    <property type="project" value="UniProtKB-EC"/>
</dbReference>
<dbReference type="GO" id="GO:0005524">
    <property type="term" value="F:ATP binding"/>
    <property type="evidence" value="ECO:0007669"/>
    <property type="project" value="UniProtKB-KW"/>
</dbReference>
<sequence>MKDVVVLPGPSSIELGNSIASCLNVNPVGVELRTFSDGESKIRIDANLLNKKCIVVQSTYPPVDSHFLQTLMMLSYCNNSGASEVIPVIPYMGYARQDRIFLEGEFVTISMIAKLFEYFGTRNLITVDIHSTKALSYFNYDVFNISSIPLLAEYAINNFSLMEPIVVSPDLGGVPRAKELAGIMNASFIGLKKNRDRFTGNITMDEKLDITVTNRDIVILDDMVSSGGTILRAVDILKNNNCGKIFVMCVHALSDEKSINLLKSSGINEIVSTNSIPRSCSKIDLSSEIAKTLCSILSRD</sequence>
<evidence type="ECO:0000256" key="9">
    <source>
        <dbReference type="ARBA" id="ARBA00049535"/>
    </source>
</evidence>
<evidence type="ECO:0000259" key="12">
    <source>
        <dbReference type="Pfam" id="PF13793"/>
    </source>
</evidence>
<evidence type="ECO:0000256" key="1">
    <source>
        <dbReference type="ARBA" id="ARBA00013247"/>
    </source>
</evidence>
<dbReference type="Pfam" id="PF00156">
    <property type="entry name" value="Pribosyltran"/>
    <property type="match status" value="1"/>
</dbReference>
<dbReference type="SUPFAM" id="SSF53271">
    <property type="entry name" value="PRTase-like"/>
    <property type="match status" value="2"/>
</dbReference>
<feature type="domain" description="Ribose-phosphate pyrophosphokinase N-terminal" evidence="12">
    <location>
        <begin position="5"/>
        <end position="120"/>
    </location>
</feature>
<protein>
    <recommendedName>
        <fullName evidence="1">ribose-phosphate diphosphokinase</fullName>
        <ecNumber evidence="1">2.7.6.1</ecNumber>
    </recommendedName>
</protein>
<dbReference type="AlphaFoldDB" id="A0A557SV83"/>
<dbReference type="InterPro" id="IPR029099">
    <property type="entry name" value="Pribosyltran_N"/>
</dbReference>
<accession>A0A557SV83</accession>
<keyword evidence="3" id="KW-0479">Metal-binding</keyword>
<dbReference type="GO" id="GO:0006015">
    <property type="term" value="P:5-phosphoribose 1-diphosphate biosynthetic process"/>
    <property type="evidence" value="ECO:0007669"/>
    <property type="project" value="TreeGrafter"/>
</dbReference>
<evidence type="ECO:0000259" key="11">
    <source>
        <dbReference type="Pfam" id="PF00156"/>
    </source>
</evidence>
<dbReference type="EC" id="2.7.6.1" evidence="1"/>
<dbReference type="EMBL" id="VOAH01000007">
    <property type="protein sequence ID" value="TVP40491.1"/>
    <property type="molecule type" value="Genomic_DNA"/>
</dbReference>
<dbReference type="FunFam" id="3.40.50.2020:FF:000007">
    <property type="entry name" value="Ribose-phosphate pyrophosphokinase"/>
    <property type="match status" value="1"/>
</dbReference>
<dbReference type="GO" id="GO:0016301">
    <property type="term" value="F:kinase activity"/>
    <property type="evidence" value="ECO:0007669"/>
    <property type="project" value="UniProtKB-KW"/>
</dbReference>
<dbReference type="PANTHER" id="PTHR10210:SF32">
    <property type="entry name" value="RIBOSE-PHOSPHATE PYROPHOSPHOKINASE 2"/>
    <property type="match status" value="1"/>
</dbReference>
<dbReference type="RefSeq" id="WP_144730641.1">
    <property type="nucleotide sequence ID" value="NZ_ML675583.1"/>
</dbReference>
<gene>
    <name evidence="13" type="primary">prs</name>
    <name evidence="13" type="ORF">NARC_70069</name>
</gene>
<evidence type="ECO:0000256" key="3">
    <source>
        <dbReference type="ARBA" id="ARBA00022723"/>
    </source>
</evidence>
<dbReference type="CDD" id="cd06223">
    <property type="entry name" value="PRTases_typeI"/>
    <property type="match status" value="1"/>
</dbReference>
<proteinExistence type="inferred from homology"/>